<comment type="caution">
    <text evidence="11">The sequence shown here is derived from an EMBL/GenBank/DDBJ whole genome shotgun (WGS) entry which is preliminary data.</text>
</comment>
<dbReference type="AlphaFoldDB" id="A0A4V3BLW2"/>
<evidence type="ECO:0000313" key="12">
    <source>
        <dbReference type="Proteomes" id="UP000295129"/>
    </source>
</evidence>
<dbReference type="PANTHER" id="PTHR35011">
    <property type="entry name" value="2,3-DIKETO-L-GULONATE TRAP TRANSPORTER SMALL PERMEASE PROTEIN YIAM"/>
    <property type="match status" value="1"/>
</dbReference>
<dbReference type="GO" id="GO:0015740">
    <property type="term" value="P:C4-dicarboxylate transport"/>
    <property type="evidence" value="ECO:0007669"/>
    <property type="project" value="TreeGrafter"/>
</dbReference>
<dbReference type="EMBL" id="SNVV01000016">
    <property type="protein sequence ID" value="TDN48182.1"/>
    <property type="molecule type" value="Genomic_DNA"/>
</dbReference>
<dbReference type="GO" id="GO:0005886">
    <property type="term" value="C:plasma membrane"/>
    <property type="evidence" value="ECO:0007669"/>
    <property type="project" value="UniProtKB-SubCell"/>
</dbReference>
<gene>
    <name evidence="11" type="ORF">C7389_11687</name>
</gene>
<evidence type="ECO:0000256" key="5">
    <source>
        <dbReference type="ARBA" id="ARBA00022692"/>
    </source>
</evidence>
<comment type="function">
    <text evidence="9">Part of the tripartite ATP-independent periplasmic (TRAP) transport system.</text>
</comment>
<keyword evidence="12" id="KW-1185">Reference proteome</keyword>
<evidence type="ECO:0000313" key="11">
    <source>
        <dbReference type="EMBL" id="TDN48182.1"/>
    </source>
</evidence>
<comment type="subcellular location">
    <subcellularLocation>
        <location evidence="1 9">Cell inner membrane</location>
        <topology evidence="1 9">Multi-pass membrane protein</topology>
    </subcellularLocation>
</comment>
<feature type="domain" description="Tripartite ATP-independent periplasmic transporters DctQ component" evidence="10">
    <location>
        <begin position="24"/>
        <end position="152"/>
    </location>
</feature>
<evidence type="ECO:0000256" key="6">
    <source>
        <dbReference type="ARBA" id="ARBA00022989"/>
    </source>
</evidence>
<dbReference type="GO" id="GO:0022857">
    <property type="term" value="F:transmembrane transporter activity"/>
    <property type="evidence" value="ECO:0007669"/>
    <property type="project" value="UniProtKB-UniRule"/>
</dbReference>
<feature type="transmembrane region" description="Helical" evidence="9">
    <location>
        <begin position="86"/>
        <end position="109"/>
    </location>
</feature>
<dbReference type="InterPro" id="IPR055348">
    <property type="entry name" value="DctQ"/>
</dbReference>
<evidence type="ECO:0000256" key="4">
    <source>
        <dbReference type="ARBA" id="ARBA00022519"/>
    </source>
</evidence>
<protein>
    <recommendedName>
        <fullName evidence="9">TRAP transporter small permease protein</fullName>
    </recommendedName>
</protein>
<keyword evidence="5 9" id="KW-0812">Transmembrane</keyword>
<reference evidence="11 12" key="1">
    <citation type="submission" date="2019-03" db="EMBL/GenBank/DDBJ databases">
        <title>Genomic Encyclopedia of Type Strains, Phase IV (KMG-IV): sequencing the most valuable type-strain genomes for metagenomic binning, comparative biology and taxonomic classification.</title>
        <authorList>
            <person name="Goeker M."/>
        </authorList>
    </citation>
    <scope>NUCLEOTIDE SEQUENCE [LARGE SCALE GENOMIC DNA]</scope>
    <source>
        <strain evidence="11 12">DSM 12121</strain>
    </source>
</reference>
<comment type="subunit">
    <text evidence="9">The complex comprises the extracytoplasmic solute receptor protein and the two transmembrane proteins.</text>
</comment>
<comment type="similarity">
    <text evidence="8 9">Belongs to the TRAP transporter small permease family.</text>
</comment>
<dbReference type="Pfam" id="PF04290">
    <property type="entry name" value="DctQ"/>
    <property type="match status" value="1"/>
</dbReference>
<evidence type="ECO:0000256" key="3">
    <source>
        <dbReference type="ARBA" id="ARBA00022475"/>
    </source>
</evidence>
<evidence type="ECO:0000256" key="9">
    <source>
        <dbReference type="RuleBase" id="RU369079"/>
    </source>
</evidence>
<dbReference type="Proteomes" id="UP000295129">
    <property type="component" value="Unassembled WGS sequence"/>
</dbReference>
<keyword evidence="7 9" id="KW-0472">Membrane</keyword>
<evidence type="ECO:0000256" key="2">
    <source>
        <dbReference type="ARBA" id="ARBA00022448"/>
    </source>
</evidence>
<feature type="transmembrane region" description="Helical" evidence="9">
    <location>
        <begin position="7"/>
        <end position="29"/>
    </location>
</feature>
<keyword evidence="4 9" id="KW-0997">Cell inner membrane</keyword>
<proteinExistence type="inferred from homology"/>
<evidence type="ECO:0000259" key="10">
    <source>
        <dbReference type="Pfam" id="PF04290"/>
    </source>
</evidence>
<organism evidence="11 12">
    <name type="scientific">Azoarcus indigens</name>
    <dbReference type="NCBI Taxonomy" id="29545"/>
    <lineage>
        <taxon>Bacteria</taxon>
        <taxon>Pseudomonadati</taxon>
        <taxon>Pseudomonadota</taxon>
        <taxon>Betaproteobacteria</taxon>
        <taxon>Rhodocyclales</taxon>
        <taxon>Zoogloeaceae</taxon>
        <taxon>Azoarcus</taxon>
    </lineage>
</organism>
<accession>A0A4V3BLW2</accession>
<keyword evidence="6 9" id="KW-1133">Transmembrane helix</keyword>
<evidence type="ECO:0000256" key="8">
    <source>
        <dbReference type="ARBA" id="ARBA00038436"/>
    </source>
</evidence>
<evidence type="ECO:0000256" key="1">
    <source>
        <dbReference type="ARBA" id="ARBA00004429"/>
    </source>
</evidence>
<dbReference type="PANTHER" id="PTHR35011:SF2">
    <property type="entry name" value="2,3-DIKETO-L-GULONATE TRAP TRANSPORTER SMALL PERMEASE PROTEIN YIAM"/>
    <property type="match status" value="1"/>
</dbReference>
<keyword evidence="2 9" id="KW-0813">Transport</keyword>
<dbReference type="InterPro" id="IPR007387">
    <property type="entry name" value="TRAP_DctQ"/>
</dbReference>
<name>A0A4V3BLW2_9RHOO</name>
<feature type="transmembrane region" description="Helical" evidence="9">
    <location>
        <begin position="129"/>
        <end position="150"/>
    </location>
</feature>
<keyword evidence="3" id="KW-1003">Cell membrane</keyword>
<feature type="transmembrane region" description="Helical" evidence="9">
    <location>
        <begin position="41"/>
        <end position="65"/>
    </location>
</feature>
<sequence length="178" mass="18983">MEKLSRGLITLLNAAAGLLFAAAIAINFVNVVGRYVFHAPLFWAEEVTTLLVIWSVCLMSYRLTANGEHLVTDILRPFLPASLQRALLLAVTAFGVAATGFVAYYAYVVVALVARLQQLTTVAELPKEVANGSILACFALALAGSLVRLLQMADTRRPLPGAEPAEVDDAILATEGAK</sequence>
<dbReference type="RefSeq" id="WP_211168486.1">
    <property type="nucleotide sequence ID" value="NZ_SNVV01000016.1"/>
</dbReference>
<evidence type="ECO:0000256" key="7">
    <source>
        <dbReference type="ARBA" id="ARBA00023136"/>
    </source>
</evidence>